<protein>
    <submittedName>
        <fullName evidence="1">Uncharacterized protein</fullName>
    </submittedName>
</protein>
<reference evidence="2" key="1">
    <citation type="journal article" date="2017" name="Nat. Ecol. Evol.">
        <title>Genome expansion and lineage-specific genetic innovations in the forest pathogenic fungi Armillaria.</title>
        <authorList>
            <person name="Sipos G."/>
            <person name="Prasanna A.N."/>
            <person name="Walter M.C."/>
            <person name="O'Connor E."/>
            <person name="Balint B."/>
            <person name="Krizsan K."/>
            <person name="Kiss B."/>
            <person name="Hess J."/>
            <person name="Varga T."/>
            <person name="Slot J."/>
            <person name="Riley R."/>
            <person name="Boka B."/>
            <person name="Rigling D."/>
            <person name="Barry K."/>
            <person name="Lee J."/>
            <person name="Mihaltcheva S."/>
            <person name="LaButti K."/>
            <person name="Lipzen A."/>
            <person name="Waldron R."/>
            <person name="Moloney N.M."/>
            <person name="Sperisen C."/>
            <person name="Kredics L."/>
            <person name="Vagvoelgyi C."/>
            <person name="Patrignani A."/>
            <person name="Fitzpatrick D."/>
            <person name="Nagy I."/>
            <person name="Doyle S."/>
            <person name="Anderson J.B."/>
            <person name="Grigoriev I.V."/>
            <person name="Gueldener U."/>
            <person name="Muensterkoetter M."/>
            <person name="Nagy L.G."/>
        </authorList>
    </citation>
    <scope>NUCLEOTIDE SEQUENCE [LARGE SCALE GENOMIC DNA]</scope>
    <source>
        <strain evidence="2">Ar21-2</strain>
    </source>
</reference>
<keyword evidence="2" id="KW-1185">Reference proteome</keyword>
<dbReference type="STRING" id="47427.A0A2H3DBR5"/>
<dbReference type="EMBL" id="KZ293662">
    <property type="protein sequence ID" value="PBK91234.1"/>
    <property type="molecule type" value="Genomic_DNA"/>
</dbReference>
<sequence>MPLEWCYVVPSPLLWTKLNLGATQFMVLAYRKFQYVRDFELEIKTGSLPVEAAVYCHAANIDSNGMQYSQGHVSAREAGDDCGFVHDGQCLLKHLCKILVYGSLSAYMGYRNHMEKVLTLPKLLIFSRDGVSEGKFKHILDPELLLLQGTNLVILMVSSHSDYSRCMPRCC</sequence>
<dbReference type="OrthoDB" id="10252740at2759"/>
<organism evidence="1 2">
    <name type="scientific">Armillaria gallica</name>
    <name type="common">Bulbous honey fungus</name>
    <name type="synonym">Armillaria bulbosa</name>
    <dbReference type="NCBI Taxonomy" id="47427"/>
    <lineage>
        <taxon>Eukaryota</taxon>
        <taxon>Fungi</taxon>
        <taxon>Dikarya</taxon>
        <taxon>Basidiomycota</taxon>
        <taxon>Agaricomycotina</taxon>
        <taxon>Agaricomycetes</taxon>
        <taxon>Agaricomycetidae</taxon>
        <taxon>Agaricales</taxon>
        <taxon>Marasmiineae</taxon>
        <taxon>Physalacriaceae</taxon>
        <taxon>Armillaria</taxon>
    </lineage>
</organism>
<evidence type="ECO:0000313" key="1">
    <source>
        <dbReference type="EMBL" id="PBK91234.1"/>
    </source>
</evidence>
<dbReference type="InParanoid" id="A0A2H3DBR5"/>
<dbReference type="AlphaFoldDB" id="A0A2H3DBR5"/>
<dbReference type="GO" id="GO:0003676">
    <property type="term" value="F:nucleic acid binding"/>
    <property type="evidence" value="ECO:0007669"/>
    <property type="project" value="InterPro"/>
</dbReference>
<dbReference type="Gene3D" id="3.30.420.10">
    <property type="entry name" value="Ribonuclease H-like superfamily/Ribonuclease H"/>
    <property type="match status" value="1"/>
</dbReference>
<proteinExistence type="predicted"/>
<name>A0A2H3DBR5_ARMGA</name>
<dbReference type="Proteomes" id="UP000217790">
    <property type="component" value="Unassembled WGS sequence"/>
</dbReference>
<evidence type="ECO:0000313" key="2">
    <source>
        <dbReference type="Proteomes" id="UP000217790"/>
    </source>
</evidence>
<accession>A0A2H3DBR5</accession>
<dbReference type="InterPro" id="IPR036397">
    <property type="entry name" value="RNaseH_sf"/>
</dbReference>
<gene>
    <name evidence="1" type="ORF">ARMGADRAFT_1031907</name>
</gene>